<dbReference type="PANTHER" id="PTHR23090:SF9">
    <property type="entry name" value="GLUTAMINE-DEPENDENT NAD(+) SYNTHETASE"/>
    <property type="match status" value="1"/>
</dbReference>
<accession>A0ABS8V7Z8</accession>
<dbReference type="Proteomes" id="UP000823775">
    <property type="component" value="Unassembled WGS sequence"/>
</dbReference>
<name>A0ABS8V7Z8_DATST</name>
<organism evidence="2 3">
    <name type="scientific">Datura stramonium</name>
    <name type="common">Jimsonweed</name>
    <name type="synonym">Common thornapple</name>
    <dbReference type="NCBI Taxonomy" id="4076"/>
    <lineage>
        <taxon>Eukaryota</taxon>
        <taxon>Viridiplantae</taxon>
        <taxon>Streptophyta</taxon>
        <taxon>Embryophyta</taxon>
        <taxon>Tracheophyta</taxon>
        <taxon>Spermatophyta</taxon>
        <taxon>Magnoliopsida</taxon>
        <taxon>eudicotyledons</taxon>
        <taxon>Gunneridae</taxon>
        <taxon>Pentapetalae</taxon>
        <taxon>asterids</taxon>
        <taxon>lamiids</taxon>
        <taxon>Solanales</taxon>
        <taxon>Solanaceae</taxon>
        <taxon>Solanoideae</taxon>
        <taxon>Datureae</taxon>
        <taxon>Datura</taxon>
    </lineage>
</organism>
<protein>
    <submittedName>
        <fullName evidence="2">Uncharacterized protein</fullName>
    </submittedName>
</protein>
<gene>
    <name evidence="2" type="ORF">HAX54_028786</name>
</gene>
<dbReference type="EMBL" id="JACEIK010003540">
    <property type="protein sequence ID" value="MCD9642120.1"/>
    <property type="molecule type" value="Genomic_DNA"/>
</dbReference>
<reference evidence="2 3" key="1">
    <citation type="journal article" date="2021" name="BMC Genomics">
        <title>Datura genome reveals duplications of psychoactive alkaloid biosynthetic genes and high mutation rate following tissue culture.</title>
        <authorList>
            <person name="Rajewski A."/>
            <person name="Carter-House D."/>
            <person name="Stajich J."/>
            <person name="Litt A."/>
        </authorList>
    </citation>
    <scope>NUCLEOTIDE SEQUENCE [LARGE SCALE GENOMIC DNA]</scope>
    <source>
        <strain evidence="2">AR-01</strain>
    </source>
</reference>
<dbReference type="PANTHER" id="PTHR23090">
    <property type="entry name" value="NH 3 /GLUTAMINE-DEPENDENT NAD + SYNTHETASE"/>
    <property type="match status" value="1"/>
</dbReference>
<sequence length="164" mass="19034">MSGLFTERCFLYNLLTSDVNAEIANVDEQFRSHKKSGKGVVYEIDPGIFNVDGGSDIEHVGLQNIQAHVQMVLAFISADIDPIESISKMDLRTFLKWTAIYLGCDHPWQRLKLHRLLVLHFYVARMMGIFYNISYSPEDDRFDLQQFLYNVSSPYQFSEDWINL</sequence>
<comment type="caution">
    <text evidence="2">The sequence shown here is derived from an EMBL/GenBank/DDBJ whole genome shotgun (WGS) entry which is preliminary data.</text>
</comment>
<keyword evidence="1" id="KW-0436">Ligase</keyword>
<evidence type="ECO:0000256" key="1">
    <source>
        <dbReference type="ARBA" id="ARBA00022598"/>
    </source>
</evidence>
<proteinExistence type="predicted"/>
<keyword evidence="3" id="KW-1185">Reference proteome</keyword>
<evidence type="ECO:0000313" key="3">
    <source>
        <dbReference type="Proteomes" id="UP000823775"/>
    </source>
</evidence>
<evidence type="ECO:0000313" key="2">
    <source>
        <dbReference type="EMBL" id="MCD9642120.1"/>
    </source>
</evidence>
<dbReference type="InterPro" id="IPR003694">
    <property type="entry name" value="NAD_synthase"/>
</dbReference>